<feature type="transmembrane region" description="Helical" evidence="6">
    <location>
        <begin position="53"/>
        <end position="72"/>
    </location>
</feature>
<accession>A0ABY1NMJ4</accession>
<feature type="transmembrane region" description="Helical" evidence="6">
    <location>
        <begin position="175"/>
        <end position="194"/>
    </location>
</feature>
<feature type="domain" description="Cytochrome b561 bacterial/Ni-hydrogenase" evidence="7">
    <location>
        <begin position="8"/>
        <end position="196"/>
    </location>
</feature>
<evidence type="ECO:0000256" key="5">
    <source>
        <dbReference type="ARBA" id="ARBA00023136"/>
    </source>
</evidence>
<evidence type="ECO:0000256" key="3">
    <source>
        <dbReference type="ARBA" id="ARBA00022692"/>
    </source>
</evidence>
<evidence type="ECO:0000256" key="4">
    <source>
        <dbReference type="ARBA" id="ARBA00022989"/>
    </source>
</evidence>
<dbReference type="PANTHER" id="PTHR30485">
    <property type="entry name" value="NI/FE-HYDROGENASE 1 B-TYPE CYTOCHROME SUBUNIT"/>
    <property type="match status" value="1"/>
</dbReference>
<dbReference type="Gene3D" id="1.20.950.20">
    <property type="entry name" value="Transmembrane di-heme cytochromes, Chain C"/>
    <property type="match status" value="1"/>
</dbReference>
<dbReference type="PANTHER" id="PTHR30485:SF0">
    <property type="entry name" value="NI_FE-HYDROGENASE 1 B-TYPE CYTOCHROME SUBUNIT-RELATED"/>
    <property type="match status" value="1"/>
</dbReference>
<gene>
    <name evidence="8" type="ORF">SAMN06265339_1062</name>
</gene>
<evidence type="ECO:0000313" key="8">
    <source>
        <dbReference type="EMBL" id="SMP12610.1"/>
    </source>
</evidence>
<sequence>MKKITVKRHSKLFIFLHWLMVLEAAILLITGLALGPNPAIKAIHPFTARSLHIVVGFFFIGTTVFFFYYFVISGEYMWFGLRRLWEAIDFFFDEIRHFLLRKPVAHKPLYDPKRGDYILKIIPTEVLAWWGWVFLWILLGITGLAIIFPNSFGLVLRFCHALVPDWVEALSSTQAIHGFLAILFVILAMIHAYASWKFGMIKSIITGDHEVEVVEGEVNIKPGNEL</sequence>
<evidence type="ECO:0000256" key="6">
    <source>
        <dbReference type="SAM" id="Phobius"/>
    </source>
</evidence>
<keyword evidence="3 6" id="KW-0812">Transmembrane</keyword>
<evidence type="ECO:0000259" key="7">
    <source>
        <dbReference type="Pfam" id="PF01292"/>
    </source>
</evidence>
<keyword evidence="2" id="KW-1003">Cell membrane</keyword>
<proteinExistence type="predicted"/>
<feature type="transmembrane region" description="Helical" evidence="6">
    <location>
        <begin position="12"/>
        <end position="33"/>
    </location>
</feature>
<dbReference type="Pfam" id="PF01292">
    <property type="entry name" value="Ni_hydr_CYTB"/>
    <property type="match status" value="1"/>
</dbReference>
<dbReference type="Proteomes" id="UP001157911">
    <property type="component" value="Unassembled WGS sequence"/>
</dbReference>
<dbReference type="InterPro" id="IPR016174">
    <property type="entry name" value="Di-haem_cyt_TM"/>
</dbReference>
<comment type="subcellular location">
    <subcellularLocation>
        <location evidence="1">Cell membrane</location>
        <topology evidence="1">Multi-pass membrane protein</topology>
    </subcellularLocation>
</comment>
<keyword evidence="9" id="KW-1185">Reference proteome</keyword>
<evidence type="ECO:0000256" key="1">
    <source>
        <dbReference type="ARBA" id="ARBA00004651"/>
    </source>
</evidence>
<dbReference type="InterPro" id="IPR011577">
    <property type="entry name" value="Cyt_b561_bac/Ni-Hgenase"/>
</dbReference>
<protein>
    <submittedName>
        <fullName evidence="8">Formate dehydrogenase subunit gamma</fullName>
    </submittedName>
</protein>
<organism evidence="8 9">
    <name type="scientific">Desulfurobacterium pacificum</name>
    <dbReference type="NCBI Taxonomy" id="240166"/>
    <lineage>
        <taxon>Bacteria</taxon>
        <taxon>Pseudomonadati</taxon>
        <taxon>Aquificota</taxon>
        <taxon>Aquificia</taxon>
        <taxon>Desulfurobacteriales</taxon>
        <taxon>Desulfurobacteriaceae</taxon>
        <taxon>Desulfurobacterium</taxon>
    </lineage>
</organism>
<comment type="caution">
    <text evidence="8">The sequence shown here is derived from an EMBL/GenBank/DDBJ whole genome shotgun (WGS) entry which is preliminary data.</text>
</comment>
<keyword evidence="4 6" id="KW-1133">Transmembrane helix</keyword>
<dbReference type="SUPFAM" id="SSF81342">
    <property type="entry name" value="Transmembrane di-heme cytochromes"/>
    <property type="match status" value="1"/>
</dbReference>
<keyword evidence="5 6" id="KW-0472">Membrane</keyword>
<name>A0ABY1NMJ4_9BACT</name>
<evidence type="ECO:0000313" key="9">
    <source>
        <dbReference type="Proteomes" id="UP001157911"/>
    </source>
</evidence>
<dbReference type="RefSeq" id="WP_283400535.1">
    <property type="nucleotide sequence ID" value="NZ_FXUB01000002.1"/>
</dbReference>
<dbReference type="EMBL" id="FXUB01000002">
    <property type="protein sequence ID" value="SMP12610.1"/>
    <property type="molecule type" value="Genomic_DNA"/>
</dbReference>
<dbReference type="InterPro" id="IPR051542">
    <property type="entry name" value="Hydrogenase_cytochrome"/>
</dbReference>
<reference evidence="8 9" key="1">
    <citation type="submission" date="2017-05" db="EMBL/GenBank/DDBJ databases">
        <authorList>
            <person name="Varghese N."/>
            <person name="Submissions S."/>
        </authorList>
    </citation>
    <scope>NUCLEOTIDE SEQUENCE [LARGE SCALE GENOMIC DNA]</scope>
    <source>
        <strain evidence="8 9">DSM 15522</strain>
    </source>
</reference>
<feature type="transmembrane region" description="Helical" evidence="6">
    <location>
        <begin position="127"/>
        <end position="148"/>
    </location>
</feature>
<evidence type="ECO:0000256" key="2">
    <source>
        <dbReference type="ARBA" id="ARBA00022475"/>
    </source>
</evidence>